<protein>
    <submittedName>
        <fullName evidence="2">Uncharacterized protein</fullName>
    </submittedName>
</protein>
<dbReference type="AlphaFoldDB" id="A0AAV1VKR9"/>
<sequence>MPSPISPPPGGGKNTYGGTQDAKVRFGEVAGPGNGRLDAITPSEGLHTETAPVTGHPEACTDDSTR</sequence>
<evidence type="ECO:0000313" key="2">
    <source>
        <dbReference type="EMBL" id="CAK7946866.1"/>
    </source>
</evidence>
<proteinExistence type="predicted"/>
<comment type="caution">
    <text evidence="2">The sequence shown here is derived from an EMBL/GenBank/DDBJ whole genome shotgun (WGS) entry which is preliminary data.</text>
</comment>
<name>A0AAV1VKR9_9STRA</name>
<gene>
    <name evidence="2" type="ORF">PM001_LOCUS32016</name>
</gene>
<organism evidence="2 3">
    <name type="scientific">Peronospora matthiolae</name>
    <dbReference type="NCBI Taxonomy" id="2874970"/>
    <lineage>
        <taxon>Eukaryota</taxon>
        <taxon>Sar</taxon>
        <taxon>Stramenopiles</taxon>
        <taxon>Oomycota</taxon>
        <taxon>Peronosporomycetes</taxon>
        <taxon>Peronosporales</taxon>
        <taxon>Peronosporaceae</taxon>
        <taxon>Peronospora</taxon>
    </lineage>
</organism>
<reference evidence="2" key="1">
    <citation type="submission" date="2024-01" db="EMBL/GenBank/DDBJ databases">
        <authorList>
            <person name="Webb A."/>
        </authorList>
    </citation>
    <scope>NUCLEOTIDE SEQUENCE</scope>
    <source>
        <strain evidence="2">Pm1</strain>
    </source>
</reference>
<feature type="compositionally biased region" description="Pro residues" evidence="1">
    <location>
        <begin position="1"/>
        <end position="10"/>
    </location>
</feature>
<dbReference type="Proteomes" id="UP001162060">
    <property type="component" value="Unassembled WGS sequence"/>
</dbReference>
<evidence type="ECO:0000313" key="3">
    <source>
        <dbReference type="Proteomes" id="UP001162060"/>
    </source>
</evidence>
<accession>A0AAV1VKR9</accession>
<dbReference type="EMBL" id="CAKLBY020000377">
    <property type="protein sequence ID" value="CAK7946866.1"/>
    <property type="molecule type" value="Genomic_DNA"/>
</dbReference>
<evidence type="ECO:0000256" key="1">
    <source>
        <dbReference type="SAM" id="MobiDB-lite"/>
    </source>
</evidence>
<feature type="region of interest" description="Disordered" evidence="1">
    <location>
        <begin position="1"/>
        <end position="66"/>
    </location>
</feature>